<dbReference type="EMBL" id="CP113089">
    <property type="protein sequence ID" value="WAB81116.1"/>
    <property type="molecule type" value="Genomic_DNA"/>
</dbReference>
<evidence type="ECO:0000313" key="8">
    <source>
        <dbReference type="Proteomes" id="UP001164706"/>
    </source>
</evidence>
<name>A0A9E8MKB4_9MICO</name>
<feature type="transmembrane region" description="Helical" evidence="6">
    <location>
        <begin position="160"/>
        <end position="182"/>
    </location>
</feature>
<evidence type="ECO:0000256" key="2">
    <source>
        <dbReference type="ARBA" id="ARBA00022692"/>
    </source>
</evidence>
<evidence type="ECO:0000256" key="4">
    <source>
        <dbReference type="ARBA" id="ARBA00023136"/>
    </source>
</evidence>
<keyword evidence="3 6" id="KW-1133">Transmembrane helix</keyword>
<evidence type="ECO:0000256" key="1">
    <source>
        <dbReference type="ARBA" id="ARBA00004127"/>
    </source>
</evidence>
<keyword evidence="4 6" id="KW-0472">Membrane</keyword>
<comment type="subcellular location">
    <subcellularLocation>
        <location evidence="1">Endomembrane system</location>
        <topology evidence="1">Multi-pass membrane protein</topology>
    </subcellularLocation>
</comment>
<proteinExistence type="predicted"/>
<dbReference type="Pfam" id="PF01988">
    <property type="entry name" value="VIT1"/>
    <property type="match status" value="1"/>
</dbReference>
<dbReference type="AlphaFoldDB" id="A0A9E8MKB4"/>
<feature type="transmembrane region" description="Helical" evidence="6">
    <location>
        <begin position="188"/>
        <end position="209"/>
    </location>
</feature>
<feature type="region of interest" description="Disordered" evidence="5">
    <location>
        <begin position="1"/>
        <end position="22"/>
    </location>
</feature>
<feature type="transmembrane region" description="Helical" evidence="6">
    <location>
        <begin position="221"/>
        <end position="243"/>
    </location>
</feature>
<keyword evidence="8" id="KW-1185">Reference proteome</keyword>
<feature type="transmembrane region" description="Helical" evidence="6">
    <location>
        <begin position="31"/>
        <end position="51"/>
    </location>
</feature>
<dbReference type="GO" id="GO:0030026">
    <property type="term" value="P:intracellular manganese ion homeostasis"/>
    <property type="evidence" value="ECO:0007669"/>
    <property type="project" value="InterPro"/>
</dbReference>
<organism evidence="7 8">
    <name type="scientific">Microcella daejeonensis</name>
    <dbReference type="NCBI Taxonomy" id="2994971"/>
    <lineage>
        <taxon>Bacteria</taxon>
        <taxon>Bacillati</taxon>
        <taxon>Actinomycetota</taxon>
        <taxon>Actinomycetes</taxon>
        <taxon>Micrococcales</taxon>
        <taxon>Microbacteriaceae</taxon>
        <taxon>Microcella</taxon>
    </lineage>
</organism>
<dbReference type="GO" id="GO:0012505">
    <property type="term" value="C:endomembrane system"/>
    <property type="evidence" value="ECO:0007669"/>
    <property type="project" value="UniProtKB-SubCell"/>
</dbReference>
<evidence type="ECO:0000313" key="7">
    <source>
        <dbReference type="EMBL" id="WAB81116.1"/>
    </source>
</evidence>
<dbReference type="GO" id="GO:0005384">
    <property type="term" value="F:manganese ion transmembrane transporter activity"/>
    <property type="evidence" value="ECO:0007669"/>
    <property type="project" value="InterPro"/>
</dbReference>
<evidence type="ECO:0000256" key="3">
    <source>
        <dbReference type="ARBA" id="ARBA00022989"/>
    </source>
</evidence>
<sequence length="244" mass="24905">MSESAVRASGPHADEPHDRGAYSDRVNRIRAGVLGANDGIVSVAAVVVGVAGATSDLVPIVTAGVAAVVGGAISMALGEYVSVSSARDSQTALIAKERRELAEQPEEELAELAGIYRAKGLSEETAQRVAVELTAHDALGAHLEAELHIDEHEVLKPWQAAWASAIAFLLGAVLPMLAIALPPAELRIPVSFVATLVALGITGAVGARLGDSHWLRPTLRVLAGGAIALAVTFGVGALLGTAIG</sequence>
<protein>
    <submittedName>
        <fullName evidence="7">VIT family protein</fullName>
    </submittedName>
</protein>
<feature type="compositionally biased region" description="Basic and acidic residues" evidence="5">
    <location>
        <begin position="12"/>
        <end position="22"/>
    </location>
</feature>
<dbReference type="Proteomes" id="UP001164706">
    <property type="component" value="Chromosome"/>
</dbReference>
<dbReference type="KEGG" id="mdb:OVN18_11280"/>
<dbReference type="PANTHER" id="PTHR31851">
    <property type="entry name" value="FE(2+)/MN(2+) TRANSPORTER PCL1"/>
    <property type="match status" value="1"/>
</dbReference>
<reference evidence="7" key="1">
    <citation type="submission" date="2022-11" db="EMBL/GenBank/DDBJ databases">
        <title>Description of Microcella daejonensis nov. sp, isolated from riverside soil.</title>
        <authorList>
            <person name="Molina K.M."/>
            <person name="Kim S.B."/>
        </authorList>
    </citation>
    <scope>NUCLEOTIDE SEQUENCE</scope>
    <source>
        <strain evidence="7">MMS21-STM12</strain>
    </source>
</reference>
<accession>A0A9E8MKB4</accession>
<dbReference type="CDD" id="cd02432">
    <property type="entry name" value="Nodulin-21_like_1"/>
    <property type="match status" value="1"/>
</dbReference>
<gene>
    <name evidence="7" type="ORF">OVN18_11280</name>
</gene>
<feature type="transmembrane region" description="Helical" evidence="6">
    <location>
        <begin position="57"/>
        <end position="77"/>
    </location>
</feature>
<dbReference type="RefSeq" id="WP_267737119.1">
    <property type="nucleotide sequence ID" value="NZ_CP113089.1"/>
</dbReference>
<evidence type="ECO:0000256" key="6">
    <source>
        <dbReference type="SAM" id="Phobius"/>
    </source>
</evidence>
<dbReference type="InterPro" id="IPR008217">
    <property type="entry name" value="Ccc1_fam"/>
</dbReference>
<evidence type="ECO:0000256" key="5">
    <source>
        <dbReference type="SAM" id="MobiDB-lite"/>
    </source>
</evidence>
<keyword evidence="2 6" id="KW-0812">Transmembrane</keyword>